<reference evidence="4" key="1">
    <citation type="journal article" date="2017" name="Appl. Environ. Microbiol.">
        <title>Microdiversification of a pelagic Polynucleobacter species is mainly driven by acquisition of genomic islands from a partially interspecific gene pool.</title>
        <authorList>
            <person name="Hoetzinger M."/>
            <person name="Hahn M.W."/>
            <person name="Jezberova J."/>
            <person name="Schmidt J."/>
            <person name="Koll U."/>
        </authorList>
    </citation>
    <scope>NUCLEOTIDE SEQUENCE</scope>
    <source>
        <strain evidence="4">MWH-RechtKol4</strain>
    </source>
</reference>
<dbReference type="SUPFAM" id="SSF56235">
    <property type="entry name" value="N-terminal nucleophile aminohydrolases (Ntn hydrolases)"/>
    <property type="match status" value="1"/>
</dbReference>
<evidence type="ECO:0000313" key="4">
    <source>
        <dbReference type="EMBL" id="APC00769.1"/>
    </source>
</evidence>
<dbReference type="Pfam" id="PF02275">
    <property type="entry name" value="CBAH"/>
    <property type="match status" value="1"/>
</dbReference>
<dbReference type="PANTHER" id="PTHR35527">
    <property type="entry name" value="CHOLOYLGLYCINE HYDROLASE"/>
    <property type="match status" value="1"/>
</dbReference>
<accession>A0AAC9IQ89</accession>
<proteinExistence type="inferred from homology"/>
<sequence length="328" mass="35741">MESLTYFPKGSLIESQTPAGKPGVTFNTRYAFLAITVKNLIPNTKQELVLQGHSDQGMSFTANVLMNSSSAETSVEDSKVLSVNDLGHWVLGNFQNVAQVKQALESKEVAIWAPPVPIFDNVPAPAHYAIYDKSGAGLVIELLDGQVLIHDNAVGVLTNDPEYTWHVKNMNNYAQLTNVDHGNGQYNNLKVSEYHGGSALNALPSSQTSVGRFVKAAFCSNYAKQASSPKEAILTLSHVMNNFDRFTNFSVDMADTPKPGVDSSSSEVTLITFLHDLAQNHFYIRTINAMNYTMFDISKLAALGKTKVVQLDSINALDGGDGTHLFLH</sequence>
<dbReference type="Gene3D" id="3.60.60.10">
    <property type="entry name" value="Penicillin V Acylase, Chain A"/>
    <property type="match status" value="1"/>
</dbReference>
<dbReference type="Proteomes" id="UP000182060">
    <property type="component" value="Chromosome"/>
</dbReference>
<comment type="similarity">
    <text evidence="1">Belongs to the peptidase C59 family.</text>
</comment>
<dbReference type="InterPro" id="IPR029132">
    <property type="entry name" value="CBAH/NAAA_C"/>
</dbReference>
<name>A0AAC9IQ89_9BURK</name>
<dbReference type="InterPro" id="IPR029055">
    <property type="entry name" value="Ntn_hydrolases_N"/>
</dbReference>
<dbReference type="PANTHER" id="PTHR35527:SF2">
    <property type="entry name" value="HYDROLASE"/>
    <property type="match status" value="1"/>
</dbReference>
<organism evidence="4 5">
    <name type="scientific">Polynucleobacter asymbioticus</name>
    <dbReference type="NCBI Taxonomy" id="576611"/>
    <lineage>
        <taxon>Bacteria</taxon>
        <taxon>Pseudomonadati</taxon>
        <taxon>Pseudomonadota</taxon>
        <taxon>Betaproteobacteria</taxon>
        <taxon>Burkholderiales</taxon>
        <taxon>Burkholderiaceae</taxon>
        <taxon>Polynucleobacter</taxon>
    </lineage>
</organism>
<evidence type="ECO:0000256" key="2">
    <source>
        <dbReference type="ARBA" id="ARBA00022801"/>
    </source>
</evidence>
<keyword evidence="2 4" id="KW-0378">Hydrolase</keyword>
<evidence type="ECO:0000259" key="3">
    <source>
        <dbReference type="Pfam" id="PF02275"/>
    </source>
</evidence>
<dbReference type="InterPro" id="IPR052193">
    <property type="entry name" value="Peptidase_C59"/>
</dbReference>
<gene>
    <name evidence="4" type="ORF">AOC25_03560</name>
</gene>
<dbReference type="AlphaFoldDB" id="A0AAC9IQ89"/>
<evidence type="ECO:0000313" key="5">
    <source>
        <dbReference type="Proteomes" id="UP000182060"/>
    </source>
</evidence>
<dbReference type="EMBL" id="CP015017">
    <property type="protein sequence ID" value="APC00769.1"/>
    <property type="molecule type" value="Genomic_DNA"/>
</dbReference>
<feature type="domain" description="Choloylglycine hydrolase/NAAA C-terminal" evidence="3">
    <location>
        <begin position="27"/>
        <end position="245"/>
    </location>
</feature>
<dbReference type="GO" id="GO:0016787">
    <property type="term" value="F:hydrolase activity"/>
    <property type="evidence" value="ECO:0007669"/>
    <property type="project" value="UniProtKB-KW"/>
</dbReference>
<evidence type="ECO:0000256" key="1">
    <source>
        <dbReference type="ARBA" id="ARBA00006625"/>
    </source>
</evidence>
<protein>
    <submittedName>
        <fullName evidence="4">Choloylglycine hydrolase</fullName>
    </submittedName>
</protein>